<dbReference type="Gene3D" id="3.10.180.10">
    <property type="entry name" value="2,3-Dihydroxybiphenyl 1,2-Dioxygenase, domain 1"/>
    <property type="match status" value="1"/>
</dbReference>
<dbReference type="InterPro" id="IPR037523">
    <property type="entry name" value="VOC_core"/>
</dbReference>
<sequence length="133" mass="14153">MNKERNPVGWFEIYVSDMDRAKKFYETMLDVTLEPLPSPDASVEMVAFPMLAPDDCGGEAPGAPGALAKMEGMSPGGSGTLVYFSCLDCADDESRVATAGGQVIKPKFSIGEYGFISLVMDTEGNMVGLHSTS</sequence>
<accession>A0AAT9FIE2</accession>
<dbReference type="InterPro" id="IPR052164">
    <property type="entry name" value="Anthracycline_SecMetBiosynth"/>
</dbReference>
<dbReference type="PANTHER" id="PTHR33993:SF2">
    <property type="entry name" value="VOC DOMAIN-CONTAINING PROTEIN"/>
    <property type="match status" value="1"/>
</dbReference>
<dbReference type="KEGG" id="osu:NT6N_08100"/>
<dbReference type="InterPro" id="IPR004360">
    <property type="entry name" value="Glyas_Fos-R_dOase_dom"/>
</dbReference>
<dbReference type="CDD" id="cd07247">
    <property type="entry name" value="SgaA_N_like"/>
    <property type="match status" value="1"/>
</dbReference>
<evidence type="ECO:0000313" key="2">
    <source>
        <dbReference type="EMBL" id="BDS05770.1"/>
    </source>
</evidence>
<proteinExistence type="predicted"/>
<dbReference type="SUPFAM" id="SSF54593">
    <property type="entry name" value="Glyoxalase/Bleomycin resistance protein/Dihydroxybiphenyl dioxygenase"/>
    <property type="match status" value="1"/>
</dbReference>
<dbReference type="AlphaFoldDB" id="A0AAT9FIE2"/>
<evidence type="ECO:0000259" key="1">
    <source>
        <dbReference type="PROSITE" id="PS51819"/>
    </source>
</evidence>
<dbReference type="PANTHER" id="PTHR33993">
    <property type="entry name" value="GLYOXALASE-RELATED"/>
    <property type="match status" value="1"/>
</dbReference>
<organism evidence="2">
    <name type="scientific">Oceaniferula spumae</name>
    <dbReference type="NCBI Taxonomy" id="2979115"/>
    <lineage>
        <taxon>Bacteria</taxon>
        <taxon>Pseudomonadati</taxon>
        <taxon>Verrucomicrobiota</taxon>
        <taxon>Verrucomicrobiia</taxon>
        <taxon>Verrucomicrobiales</taxon>
        <taxon>Verrucomicrobiaceae</taxon>
        <taxon>Oceaniferula</taxon>
    </lineage>
</organism>
<name>A0AAT9FIE2_9BACT</name>
<reference evidence="2" key="1">
    <citation type="submission" date="2024-07" db="EMBL/GenBank/DDBJ databases">
        <title>Complete genome sequence of Verrucomicrobiaceae bacterium NT6N.</title>
        <authorList>
            <person name="Huang C."/>
            <person name="Takami H."/>
            <person name="Hamasaki K."/>
        </authorList>
    </citation>
    <scope>NUCLEOTIDE SEQUENCE</scope>
    <source>
        <strain evidence="2">NT6N</strain>
    </source>
</reference>
<dbReference type="InterPro" id="IPR029068">
    <property type="entry name" value="Glyas_Bleomycin-R_OHBP_Dase"/>
</dbReference>
<dbReference type="PROSITE" id="PS51819">
    <property type="entry name" value="VOC"/>
    <property type="match status" value="1"/>
</dbReference>
<protein>
    <submittedName>
        <fullName evidence="2">Glyoxalase</fullName>
    </submittedName>
</protein>
<dbReference type="Pfam" id="PF00903">
    <property type="entry name" value="Glyoxalase"/>
    <property type="match status" value="1"/>
</dbReference>
<dbReference type="EMBL" id="AP026866">
    <property type="protein sequence ID" value="BDS05770.1"/>
    <property type="molecule type" value="Genomic_DNA"/>
</dbReference>
<gene>
    <name evidence="2" type="ORF">NT6N_08100</name>
</gene>
<feature type="domain" description="VOC" evidence="1">
    <location>
        <begin position="7"/>
        <end position="132"/>
    </location>
</feature>